<keyword evidence="5 10" id="KW-0479">Metal-binding</keyword>
<dbReference type="EC" id="5.3.3.2" evidence="3 10"/>
<keyword evidence="8 10" id="KW-0414">Isoprene biosynthesis</keyword>
<keyword evidence="13" id="KW-1185">Reference proteome</keyword>
<comment type="function">
    <text evidence="10">Catalyzes the 1,3-allylic rearrangement of the homoallylic substrate isopentenyl (IPP) to its highly electrophilic allylic isomer, dimethylallyl diphosphate (DMAPP).</text>
</comment>
<evidence type="ECO:0000256" key="1">
    <source>
        <dbReference type="ARBA" id="ARBA00004826"/>
    </source>
</evidence>
<evidence type="ECO:0000256" key="8">
    <source>
        <dbReference type="ARBA" id="ARBA00023229"/>
    </source>
</evidence>
<dbReference type="Gene3D" id="3.90.79.10">
    <property type="entry name" value="Nucleoside Triphosphate Pyrophosphohydrolase"/>
    <property type="match status" value="1"/>
</dbReference>
<evidence type="ECO:0000256" key="9">
    <source>
        <dbReference type="ARBA" id="ARBA00023235"/>
    </source>
</evidence>
<feature type="active site" evidence="10">
    <location>
        <position position="68"/>
    </location>
</feature>
<feature type="domain" description="Nudix hydrolase" evidence="11">
    <location>
        <begin position="31"/>
        <end position="165"/>
    </location>
</feature>
<dbReference type="RefSeq" id="WP_128385953.1">
    <property type="nucleotide sequence ID" value="NZ_CP035037.1"/>
</dbReference>
<comment type="cofactor">
    <cofactor evidence="10">
        <name>Mn(2+)</name>
        <dbReference type="ChEBI" id="CHEBI:29035"/>
    </cofactor>
    <text evidence="10">Binds 1 Mn(2+) ion per subunit.</text>
</comment>
<protein>
    <recommendedName>
        <fullName evidence="3 10">Isopentenyl-diphosphate Delta-isomerase</fullName>
        <shortName evidence="10">IPP isomerase</shortName>
        <ecNumber evidence="3 10">5.3.3.2</ecNumber>
    </recommendedName>
    <alternativeName>
        <fullName evidence="10">IPP:DMAPP isomerase</fullName>
    </alternativeName>
    <alternativeName>
        <fullName evidence="10">Isopentenyl pyrophosphate isomerase</fullName>
    </alternativeName>
</protein>
<accession>A0ABX5QC34</accession>
<dbReference type="PANTHER" id="PTHR10885:SF0">
    <property type="entry name" value="ISOPENTENYL-DIPHOSPHATE DELTA-ISOMERASE"/>
    <property type="match status" value="1"/>
</dbReference>
<feature type="active site" evidence="10">
    <location>
        <position position="117"/>
    </location>
</feature>
<evidence type="ECO:0000256" key="2">
    <source>
        <dbReference type="ARBA" id="ARBA00007579"/>
    </source>
</evidence>
<proteinExistence type="inferred from homology"/>
<dbReference type="InterPro" id="IPR015797">
    <property type="entry name" value="NUDIX_hydrolase-like_dom_sf"/>
</dbReference>
<evidence type="ECO:0000256" key="10">
    <source>
        <dbReference type="HAMAP-Rule" id="MF_00202"/>
    </source>
</evidence>
<dbReference type="Proteomes" id="UP000285768">
    <property type="component" value="Chromosome"/>
</dbReference>
<feature type="binding site" evidence="10">
    <location>
        <position position="115"/>
    </location>
    <ligand>
        <name>Mn(2+)</name>
        <dbReference type="ChEBI" id="CHEBI:29035"/>
    </ligand>
</feature>
<dbReference type="PROSITE" id="PS51462">
    <property type="entry name" value="NUDIX"/>
    <property type="match status" value="1"/>
</dbReference>
<evidence type="ECO:0000256" key="7">
    <source>
        <dbReference type="ARBA" id="ARBA00023211"/>
    </source>
</evidence>
<keyword evidence="9 10" id="KW-0413">Isomerase</keyword>
<keyword evidence="4 10" id="KW-0963">Cytoplasm</keyword>
<dbReference type="PANTHER" id="PTHR10885">
    <property type="entry name" value="ISOPENTENYL-DIPHOSPHATE DELTA-ISOMERASE"/>
    <property type="match status" value="1"/>
</dbReference>
<evidence type="ECO:0000259" key="11">
    <source>
        <dbReference type="PROSITE" id="PS51462"/>
    </source>
</evidence>
<comment type="cofactor">
    <cofactor evidence="10">
        <name>Mg(2+)</name>
        <dbReference type="ChEBI" id="CHEBI:18420"/>
    </cofactor>
    <text evidence="10">Binds 1 Mg(2+) ion per subunit. The magnesium ion binds only when substrate is bound.</text>
</comment>
<dbReference type="InterPro" id="IPR011876">
    <property type="entry name" value="IsopentenylPP_isomerase_typ1"/>
</dbReference>
<organism evidence="12 13">
    <name type="scientific">Leucobacter muris</name>
    <dbReference type="NCBI Taxonomy" id="1935379"/>
    <lineage>
        <taxon>Bacteria</taxon>
        <taxon>Bacillati</taxon>
        <taxon>Actinomycetota</taxon>
        <taxon>Actinomycetes</taxon>
        <taxon>Micrococcales</taxon>
        <taxon>Microbacteriaceae</taxon>
        <taxon>Leucobacter</taxon>
    </lineage>
</organism>
<dbReference type="GO" id="GO:0004452">
    <property type="term" value="F:isopentenyl-diphosphate delta-isomerase activity"/>
    <property type="evidence" value="ECO:0007669"/>
    <property type="project" value="UniProtKB-EC"/>
</dbReference>
<dbReference type="PIRSF" id="PIRSF018427">
    <property type="entry name" value="Isopntndiph_ism"/>
    <property type="match status" value="1"/>
</dbReference>
<dbReference type="HAMAP" id="MF_00202">
    <property type="entry name" value="Idi"/>
    <property type="match status" value="1"/>
</dbReference>
<evidence type="ECO:0000256" key="6">
    <source>
        <dbReference type="ARBA" id="ARBA00022842"/>
    </source>
</evidence>
<keyword evidence="6 10" id="KW-0460">Magnesium</keyword>
<comment type="subcellular location">
    <subcellularLocation>
        <location evidence="10">Cytoplasm</location>
    </subcellularLocation>
</comment>
<comment type="similarity">
    <text evidence="2 10">Belongs to the IPP isomerase type 1 family.</text>
</comment>
<dbReference type="SUPFAM" id="SSF55811">
    <property type="entry name" value="Nudix"/>
    <property type="match status" value="1"/>
</dbReference>
<feature type="binding site" evidence="10">
    <location>
        <position position="117"/>
    </location>
    <ligand>
        <name>Mn(2+)</name>
        <dbReference type="ChEBI" id="CHEBI:29035"/>
    </ligand>
</feature>
<keyword evidence="7 10" id="KW-0464">Manganese</keyword>
<evidence type="ECO:0000256" key="4">
    <source>
        <dbReference type="ARBA" id="ARBA00022490"/>
    </source>
</evidence>
<comment type="catalytic activity">
    <reaction evidence="10">
        <text>isopentenyl diphosphate = dimethylallyl diphosphate</text>
        <dbReference type="Rhea" id="RHEA:23284"/>
        <dbReference type="ChEBI" id="CHEBI:57623"/>
        <dbReference type="ChEBI" id="CHEBI:128769"/>
        <dbReference type="EC" id="5.3.3.2"/>
    </reaction>
</comment>
<dbReference type="NCBIfam" id="NF002995">
    <property type="entry name" value="PRK03759.1"/>
    <property type="match status" value="1"/>
</dbReference>
<feature type="binding site" evidence="10">
    <location>
        <position position="70"/>
    </location>
    <ligand>
        <name>Mn(2+)</name>
        <dbReference type="ChEBI" id="CHEBI:29035"/>
    </ligand>
</feature>
<dbReference type="Pfam" id="PF00293">
    <property type="entry name" value="NUDIX"/>
    <property type="match status" value="1"/>
</dbReference>
<evidence type="ECO:0000256" key="5">
    <source>
        <dbReference type="ARBA" id="ARBA00022723"/>
    </source>
</evidence>
<feature type="binding site" evidence="10">
    <location>
        <position position="26"/>
    </location>
    <ligand>
        <name>Mn(2+)</name>
        <dbReference type="ChEBI" id="CHEBI:29035"/>
    </ligand>
</feature>
<feature type="binding site" evidence="10">
    <location>
        <position position="33"/>
    </location>
    <ligand>
        <name>Mn(2+)</name>
        <dbReference type="ChEBI" id="CHEBI:29035"/>
    </ligand>
</feature>
<dbReference type="CDD" id="cd02885">
    <property type="entry name" value="NUDIX_IPP_Isomerase"/>
    <property type="match status" value="1"/>
</dbReference>
<dbReference type="NCBIfam" id="TIGR02150">
    <property type="entry name" value="IPP_isom_1"/>
    <property type="match status" value="1"/>
</dbReference>
<dbReference type="InterPro" id="IPR000086">
    <property type="entry name" value="NUDIX_hydrolase_dom"/>
</dbReference>
<dbReference type="EMBL" id="CP035037">
    <property type="protein sequence ID" value="QAB16560.1"/>
    <property type="molecule type" value="Genomic_DNA"/>
</dbReference>
<gene>
    <name evidence="10" type="primary">idi</name>
    <name evidence="12" type="ORF">Leucomu_00165</name>
</gene>
<name>A0ABX5QC34_9MICO</name>
<feature type="binding site" evidence="10">
    <location>
        <position position="88"/>
    </location>
    <ligand>
        <name>Mg(2+)</name>
        <dbReference type="ChEBI" id="CHEBI:18420"/>
    </ligand>
</feature>
<comment type="pathway">
    <text evidence="1 10">Isoprenoid biosynthesis; dimethylallyl diphosphate biosynthesis; dimethylallyl diphosphate from isopentenyl diphosphate: step 1/1.</text>
</comment>
<sequence length="183" mass="20039">MDQTELVVLLDDVGAPVGTAPKCDVHTANTPLHLAFSCYLLDREGRILVTRRALAKRTWPGVWTNSFCGHPGPEEALGSAVRRRGRQELDVGIESVQERLPDFSYRAVDAGGTVENEFCPVFTAVARGPVAPRAEEVMEWEWVEPEALLVAVSNTPFVFSPWLREQLPRLFAIGAFPGGPNGA</sequence>
<evidence type="ECO:0000313" key="12">
    <source>
        <dbReference type="EMBL" id="QAB16560.1"/>
    </source>
</evidence>
<evidence type="ECO:0000256" key="3">
    <source>
        <dbReference type="ARBA" id="ARBA00012057"/>
    </source>
</evidence>
<reference evidence="12 13" key="1">
    <citation type="submission" date="2019-01" db="EMBL/GenBank/DDBJ databases">
        <title>Leucobacter muris sp. nov. isolated from the nose of a laboratory mouse.</title>
        <authorList>
            <person name="Benga L."/>
            <person name="Sproeer C."/>
            <person name="Schumann P."/>
            <person name="Verbarg S."/>
            <person name="Bunk B."/>
            <person name="Engelhardt E."/>
            <person name="Benten P.M."/>
            <person name="Sager M."/>
        </authorList>
    </citation>
    <scope>NUCLEOTIDE SEQUENCE [LARGE SCALE GENOMIC DNA]</scope>
    <source>
        <strain evidence="12 13">DSM 101948</strain>
    </source>
</reference>
<evidence type="ECO:0000313" key="13">
    <source>
        <dbReference type="Proteomes" id="UP000285768"/>
    </source>
</evidence>
<dbReference type="InterPro" id="IPR056375">
    <property type="entry name" value="Idi_bact"/>
</dbReference>